<evidence type="ECO:0000259" key="5">
    <source>
        <dbReference type="PROSITE" id="PS50977"/>
    </source>
</evidence>
<dbReference type="PANTHER" id="PTHR30055:SF234">
    <property type="entry name" value="HTH-TYPE TRANSCRIPTIONAL REGULATOR BETI"/>
    <property type="match status" value="1"/>
</dbReference>
<dbReference type="InterPro" id="IPR036271">
    <property type="entry name" value="Tet_transcr_reg_TetR-rel_C_sf"/>
</dbReference>
<keyword evidence="7" id="KW-1185">Reference proteome</keyword>
<dbReference type="InterPro" id="IPR001647">
    <property type="entry name" value="HTH_TetR"/>
</dbReference>
<feature type="domain" description="HTH tetR-type" evidence="5">
    <location>
        <begin position="12"/>
        <end position="72"/>
    </location>
</feature>
<dbReference type="PROSITE" id="PS50977">
    <property type="entry name" value="HTH_TETR_2"/>
    <property type="match status" value="1"/>
</dbReference>
<dbReference type="SUPFAM" id="SSF46689">
    <property type="entry name" value="Homeodomain-like"/>
    <property type="match status" value="1"/>
</dbReference>
<dbReference type="GO" id="GO:0003700">
    <property type="term" value="F:DNA-binding transcription factor activity"/>
    <property type="evidence" value="ECO:0007669"/>
    <property type="project" value="TreeGrafter"/>
</dbReference>
<feature type="DNA-binding region" description="H-T-H motif" evidence="4">
    <location>
        <begin position="35"/>
        <end position="54"/>
    </location>
</feature>
<dbReference type="Pfam" id="PF00440">
    <property type="entry name" value="TetR_N"/>
    <property type="match status" value="1"/>
</dbReference>
<evidence type="ECO:0000256" key="2">
    <source>
        <dbReference type="ARBA" id="ARBA00023125"/>
    </source>
</evidence>
<proteinExistence type="predicted"/>
<reference evidence="6 7" key="1">
    <citation type="submission" date="2023-09" db="EMBL/GenBank/DDBJ databases">
        <title>Demequina sp. a novel bacteria isolated from Capsicum annuum.</title>
        <authorList>
            <person name="Humaira Z."/>
            <person name="Lee J."/>
            <person name="Cho D."/>
        </authorList>
    </citation>
    <scope>NUCLEOTIDE SEQUENCE [LARGE SCALE GENOMIC DNA]</scope>
    <source>
        <strain evidence="6 7">OYTSA14</strain>
    </source>
</reference>
<dbReference type="PRINTS" id="PR00455">
    <property type="entry name" value="HTHTETR"/>
</dbReference>
<keyword evidence="2 4" id="KW-0238">DNA-binding</keyword>
<organism evidence="6 7">
    <name type="scientific">Demequina capsici</name>
    <dbReference type="NCBI Taxonomy" id="3075620"/>
    <lineage>
        <taxon>Bacteria</taxon>
        <taxon>Bacillati</taxon>
        <taxon>Actinomycetota</taxon>
        <taxon>Actinomycetes</taxon>
        <taxon>Micrococcales</taxon>
        <taxon>Demequinaceae</taxon>
        <taxon>Demequina</taxon>
    </lineage>
</organism>
<evidence type="ECO:0000313" key="7">
    <source>
        <dbReference type="Proteomes" id="UP001304125"/>
    </source>
</evidence>
<dbReference type="Gene3D" id="1.10.357.10">
    <property type="entry name" value="Tetracycline Repressor, domain 2"/>
    <property type="match status" value="1"/>
</dbReference>
<dbReference type="InterPro" id="IPR050109">
    <property type="entry name" value="HTH-type_TetR-like_transc_reg"/>
</dbReference>
<dbReference type="GO" id="GO:0000976">
    <property type="term" value="F:transcription cis-regulatory region binding"/>
    <property type="evidence" value="ECO:0007669"/>
    <property type="project" value="TreeGrafter"/>
</dbReference>
<dbReference type="PANTHER" id="PTHR30055">
    <property type="entry name" value="HTH-TYPE TRANSCRIPTIONAL REGULATOR RUTR"/>
    <property type="match status" value="1"/>
</dbReference>
<gene>
    <name evidence="6" type="ORF">RN606_04155</name>
</gene>
<keyword evidence="1" id="KW-0805">Transcription regulation</keyword>
<dbReference type="SUPFAM" id="SSF48498">
    <property type="entry name" value="Tetracyclin repressor-like, C-terminal domain"/>
    <property type="match status" value="1"/>
</dbReference>
<name>A0AA96JE70_9MICO</name>
<sequence>MTRPRGPYKVGQERRAAIVTAASAAFADVGYDGVTLAEIAEAADVSLSNLQHYFPTRRHLLSEVARQRLADIEQDWTEAADEPEIHALLERAVDTLAQMQARPGLVDLAVRVSADAIDPAAPAHSWMAEAYARVAQENATRFAACAEAGQLRDGVDPLTASRTMQAIGDGMELQWALSRHTMDLPGFTARAIAGFGRAIIAPEHLDEERIARLEAR</sequence>
<dbReference type="EMBL" id="CP134879">
    <property type="protein sequence ID" value="WNM25349.1"/>
    <property type="molecule type" value="Genomic_DNA"/>
</dbReference>
<evidence type="ECO:0000256" key="1">
    <source>
        <dbReference type="ARBA" id="ARBA00023015"/>
    </source>
</evidence>
<protein>
    <submittedName>
        <fullName evidence="6">Helix-turn-helix domain-containing protein</fullName>
    </submittedName>
</protein>
<accession>A0AA96JE70</accession>
<dbReference type="Proteomes" id="UP001304125">
    <property type="component" value="Chromosome"/>
</dbReference>
<dbReference type="AlphaFoldDB" id="A0AA96JE70"/>
<evidence type="ECO:0000256" key="4">
    <source>
        <dbReference type="PROSITE-ProRule" id="PRU00335"/>
    </source>
</evidence>
<dbReference type="InterPro" id="IPR009057">
    <property type="entry name" value="Homeodomain-like_sf"/>
</dbReference>
<keyword evidence="3" id="KW-0804">Transcription</keyword>
<evidence type="ECO:0000256" key="3">
    <source>
        <dbReference type="ARBA" id="ARBA00023163"/>
    </source>
</evidence>
<dbReference type="RefSeq" id="WP_313500239.1">
    <property type="nucleotide sequence ID" value="NZ_CP134879.1"/>
</dbReference>
<evidence type="ECO:0000313" key="6">
    <source>
        <dbReference type="EMBL" id="WNM25349.1"/>
    </source>
</evidence>